<organism evidence="1 2">
    <name type="scientific">Pedobacter westerhofensis</name>
    <dbReference type="NCBI Taxonomy" id="425512"/>
    <lineage>
        <taxon>Bacteria</taxon>
        <taxon>Pseudomonadati</taxon>
        <taxon>Bacteroidota</taxon>
        <taxon>Sphingobacteriia</taxon>
        <taxon>Sphingobacteriales</taxon>
        <taxon>Sphingobacteriaceae</taxon>
        <taxon>Pedobacter</taxon>
    </lineage>
</organism>
<accession>A0A521FRZ1</accession>
<dbReference type="AlphaFoldDB" id="A0A521FRZ1"/>
<dbReference type="Proteomes" id="UP000320300">
    <property type="component" value="Unassembled WGS sequence"/>
</dbReference>
<evidence type="ECO:0000313" key="2">
    <source>
        <dbReference type="Proteomes" id="UP000320300"/>
    </source>
</evidence>
<proteinExistence type="predicted"/>
<protein>
    <submittedName>
        <fullName evidence="1">Uncharacterized protein</fullName>
    </submittedName>
</protein>
<evidence type="ECO:0000313" key="1">
    <source>
        <dbReference type="EMBL" id="SMO98899.1"/>
    </source>
</evidence>
<dbReference type="EMBL" id="FXTN01000018">
    <property type="protein sequence ID" value="SMO98899.1"/>
    <property type="molecule type" value="Genomic_DNA"/>
</dbReference>
<name>A0A521FRZ1_9SPHI</name>
<gene>
    <name evidence="1" type="ORF">SAMN06265348_11827</name>
</gene>
<sequence>MEKLEFSEAVDAYLAYTATSWQEFIVEDYYDSFRYGDNILDFFQEAKVKEIKERLYASIISRISEIE</sequence>
<keyword evidence="2" id="KW-1185">Reference proteome</keyword>
<reference evidence="1 2" key="1">
    <citation type="submission" date="2017-05" db="EMBL/GenBank/DDBJ databases">
        <authorList>
            <person name="Varghese N."/>
            <person name="Submissions S."/>
        </authorList>
    </citation>
    <scope>NUCLEOTIDE SEQUENCE [LARGE SCALE GENOMIC DNA]</scope>
    <source>
        <strain evidence="1 2">DSM 19036</strain>
    </source>
</reference>
<dbReference type="RefSeq" id="WP_142531152.1">
    <property type="nucleotide sequence ID" value="NZ_CBCSJO010000019.1"/>
</dbReference>